<dbReference type="Proteomes" id="UP000636110">
    <property type="component" value="Unassembled WGS sequence"/>
</dbReference>
<dbReference type="RefSeq" id="WP_182952615.1">
    <property type="nucleotide sequence ID" value="NZ_WNXC01000001.1"/>
</dbReference>
<name>A0ABR6EQ14_9SPHI</name>
<proteinExistence type="predicted"/>
<protein>
    <recommendedName>
        <fullName evidence="3">CopG family transcriptional regulator</fullName>
    </recommendedName>
</protein>
<dbReference type="EMBL" id="WNXC01000001">
    <property type="protein sequence ID" value="MBB2147333.1"/>
    <property type="molecule type" value="Genomic_DNA"/>
</dbReference>
<reference evidence="1 2" key="1">
    <citation type="submission" date="2019-11" db="EMBL/GenBank/DDBJ databases">
        <title>Description of Pedobacter sp. LMG 31462T.</title>
        <authorList>
            <person name="Carlier A."/>
            <person name="Qi S."/>
            <person name="Vandamme P."/>
        </authorList>
    </citation>
    <scope>NUCLEOTIDE SEQUENCE [LARGE SCALE GENOMIC DNA]</scope>
    <source>
        <strain evidence="1 2">LMG 31462</strain>
    </source>
</reference>
<evidence type="ECO:0008006" key="3">
    <source>
        <dbReference type="Google" id="ProtNLM"/>
    </source>
</evidence>
<keyword evidence="2" id="KW-1185">Reference proteome</keyword>
<evidence type="ECO:0000313" key="1">
    <source>
        <dbReference type="EMBL" id="MBB2147333.1"/>
    </source>
</evidence>
<evidence type="ECO:0000313" key="2">
    <source>
        <dbReference type="Proteomes" id="UP000636110"/>
    </source>
</evidence>
<gene>
    <name evidence="1" type="ORF">GM920_00275</name>
</gene>
<comment type="caution">
    <text evidence="1">The sequence shown here is derived from an EMBL/GenBank/DDBJ whole genome shotgun (WGS) entry which is preliminary data.</text>
</comment>
<dbReference type="InterPro" id="IPR048012">
    <property type="entry name" value="BfmA-like_N"/>
</dbReference>
<organism evidence="1 2">
    <name type="scientific">Pedobacter gandavensis</name>
    <dbReference type="NCBI Taxonomy" id="2679963"/>
    <lineage>
        <taxon>Bacteria</taxon>
        <taxon>Pseudomonadati</taxon>
        <taxon>Bacteroidota</taxon>
        <taxon>Sphingobacteriia</taxon>
        <taxon>Sphingobacteriales</taxon>
        <taxon>Sphingobacteriaceae</taxon>
        <taxon>Pedobacter</taxon>
    </lineage>
</organism>
<dbReference type="NCBIfam" id="NF041200">
    <property type="entry name" value="mob_BfmA_Nterm"/>
    <property type="match status" value="1"/>
</dbReference>
<sequence length="192" mass="22744">MDISPNKTNKRNRPPEKSIRFPVSAHNKLLKLSEKFGRNQSLLFVQMVEYFYRSSKDPLDIGEEQLRKTLSRNHDAYTSFIKSQEKVLLIPMRVEMERMIKNQEQIVSFFNDQVLKANKSLLENQQVQIKAIAESEKMIKVLYQDREIKRILQQKFLIILDTYIKNRENLGSFKTREKEELVELARKQIAAI</sequence>
<accession>A0ABR6EQ14</accession>